<keyword evidence="3" id="KW-1185">Reference proteome</keyword>
<feature type="transmembrane region" description="Helical" evidence="1">
    <location>
        <begin position="95"/>
        <end position="113"/>
    </location>
</feature>
<feature type="transmembrane region" description="Helical" evidence="1">
    <location>
        <begin position="26"/>
        <end position="46"/>
    </location>
</feature>
<keyword evidence="1" id="KW-1133">Transmembrane helix</keyword>
<proteinExistence type="predicted"/>
<evidence type="ECO:0000313" key="2">
    <source>
        <dbReference type="EMBL" id="QDV06023.1"/>
    </source>
</evidence>
<evidence type="ECO:0000256" key="1">
    <source>
        <dbReference type="SAM" id="Phobius"/>
    </source>
</evidence>
<evidence type="ECO:0000313" key="3">
    <source>
        <dbReference type="Proteomes" id="UP000320390"/>
    </source>
</evidence>
<reference evidence="2 3" key="1">
    <citation type="submission" date="2019-02" db="EMBL/GenBank/DDBJ databases">
        <title>Deep-cultivation of Planctomycetes and their phenomic and genomic characterization uncovers novel biology.</title>
        <authorList>
            <person name="Wiegand S."/>
            <person name="Jogler M."/>
            <person name="Boedeker C."/>
            <person name="Pinto D."/>
            <person name="Vollmers J."/>
            <person name="Rivas-Marin E."/>
            <person name="Kohn T."/>
            <person name="Peeters S.H."/>
            <person name="Heuer A."/>
            <person name="Rast P."/>
            <person name="Oberbeckmann S."/>
            <person name="Bunk B."/>
            <person name="Jeske O."/>
            <person name="Meyerdierks A."/>
            <person name="Storesund J.E."/>
            <person name="Kallscheuer N."/>
            <person name="Luecker S."/>
            <person name="Lage O.M."/>
            <person name="Pohl T."/>
            <person name="Merkel B.J."/>
            <person name="Hornburger P."/>
            <person name="Mueller R.-W."/>
            <person name="Bruemmer F."/>
            <person name="Labrenz M."/>
            <person name="Spormann A.M."/>
            <person name="Op den Camp H."/>
            <person name="Overmann J."/>
            <person name="Amann R."/>
            <person name="Jetten M.S.M."/>
            <person name="Mascher T."/>
            <person name="Medema M.H."/>
            <person name="Devos D.P."/>
            <person name="Kaster A.-K."/>
            <person name="Ovreas L."/>
            <person name="Rohde M."/>
            <person name="Galperin M.Y."/>
            <person name="Jogler C."/>
        </authorList>
    </citation>
    <scope>NUCLEOTIDE SEQUENCE [LARGE SCALE GENOMIC DNA]</scope>
    <source>
        <strain evidence="2 3">Poly30</strain>
    </source>
</reference>
<organism evidence="2 3">
    <name type="scientific">Saltatorellus ferox</name>
    <dbReference type="NCBI Taxonomy" id="2528018"/>
    <lineage>
        <taxon>Bacteria</taxon>
        <taxon>Pseudomonadati</taxon>
        <taxon>Planctomycetota</taxon>
        <taxon>Planctomycetia</taxon>
        <taxon>Planctomycetia incertae sedis</taxon>
        <taxon>Saltatorellus</taxon>
    </lineage>
</organism>
<dbReference type="EMBL" id="CP036434">
    <property type="protein sequence ID" value="QDV06023.1"/>
    <property type="molecule type" value="Genomic_DNA"/>
</dbReference>
<feature type="transmembrane region" description="Helical" evidence="1">
    <location>
        <begin position="58"/>
        <end position="75"/>
    </location>
</feature>
<dbReference type="Proteomes" id="UP000320390">
    <property type="component" value="Chromosome"/>
</dbReference>
<protein>
    <submittedName>
        <fullName evidence="2">Uncharacterized protein</fullName>
    </submittedName>
</protein>
<keyword evidence="1" id="KW-0472">Membrane</keyword>
<name>A0A518EPL8_9BACT</name>
<dbReference type="RefSeq" id="WP_145195836.1">
    <property type="nucleotide sequence ID" value="NZ_CP036434.1"/>
</dbReference>
<keyword evidence="1" id="KW-0812">Transmembrane</keyword>
<dbReference type="AlphaFoldDB" id="A0A518EPL8"/>
<gene>
    <name evidence="2" type="ORF">Poly30_15270</name>
</gene>
<sequence length="118" mass="12426">MIAAIAPDLHPIVALVLQKEIAGDDAFALISLVAGIAVFAGLAEIVQRRAGKGFPIPLLIYSHLLLIVVFVYSLLALVDTPVGADAAESAVVGRWPLYATLLPLPFIVLGRLVSTKKS</sequence>
<accession>A0A518EPL8</accession>